<accession>A0ABT2R4M2</accession>
<protein>
    <submittedName>
        <fullName evidence="2">TRAP transporter solute receptor, TAXI family protein</fullName>
    </submittedName>
</protein>
<feature type="signal peptide" evidence="1">
    <location>
        <begin position="1"/>
        <end position="26"/>
    </location>
</feature>
<comment type="caution">
    <text evidence="2">The sequence shown here is derived from an EMBL/GenBank/DDBJ whole genome shotgun (WGS) entry which is preliminary data.</text>
</comment>
<dbReference type="Gene3D" id="3.40.190.10">
    <property type="entry name" value="Periplasmic binding protein-like II"/>
    <property type="match status" value="2"/>
</dbReference>
<organism evidence="2 3">
    <name type="scientific">Alloalcanivorax balearicus MACL04</name>
    <dbReference type="NCBI Taxonomy" id="1177182"/>
    <lineage>
        <taxon>Bacteria</taxon>
        <taxon>Pseudomonadati</taxon>
        <taxon>Pseudomonadota</taxon>
        <taxon>Gammaproteobacteria</taxon>
        <taxon>Oceanospirillales</taxon>
        <taxon>Alcanivoracaceae</taxon>
        <taxon>Alloalcanivorax</taxon>
    </lineage>
</organism>
<keyword evidence="2" id="KW-0675">Receptor</keyword>
<evidence type="ECO:0000313" key="2">
    <source>
        <dbReference type="EMBL" id="MCU5784723.1"/>
    </source>
</evidence>
<evidence type="ECO:0000313" key="3">
    <source>
        <dbReference type="Proteomes" id="UP001064106"/>
    </source>
</evidence>
<proteinExistence type="predicted"/>
<reference evidence="2" key="1">
    <citation type="submission" date="2012-09" db="EMBL/GenBank/DDBJ databases">
        <title>Genome Sequence of alkane-degrading Bacterium Alcanivorax balearicus MACL04.</title>
        <authorList>
            <person name="Lai Q."/>
            <person name="Shao Z."/>
        </authorList>
    </citation>
    <scope>NUCLEOTIDE SEQUENCE</scope>
    <source>
        <strain evidence="2">MACL04</strain>
    </source>
</reference>
<dbReference type="Proteomes" id="UP001064106">
    <property type="component" value="Unassembled WGS sequence"/>
</dbReference>
<dbReference type="PANTHER" id="PTHR42941:SF1">
    <property type="entry name" value="SLL1037 PROTEIN"/>
    <property type="match status" value="1"/>
</dbReference>
<evidence type="ECO:0000256" key="1">
    <source>
        <dbReference type="SAM" id="SignalP"/>
    </source>
</evidence>
<name>A0ABT2R4M2_9GAMM</name>
<feature type="chain" id="PRO_5046035283" evidence="1">
    <location>
        <begin position="27"/>
        <end position="331"/>
    </location>
</feature>
<keyword evidence="1" id="KW-0732">Signal</keyword>
<dbReference type="PANTHER" id="PTHR42941">
    <property type="entry name" value="SLL1037 PROTEIN"/>
    <property type="match status" value="1"/>
</dbReference>
<dbReference type="InterPro" id="IPR011852">
    <property type="entry name" value="TRAP_TAXI"/>
</dbReference>
<sequence length="331" mass="35394">MRHLNFHTILPPLLAALLSLTGPALATDPIKVKFAAGPTGTTWYAYAGALRTELLNALPQGSTVDIQGTPMAIANTKLLAAGRADIGLIFPPVAAWAGRGFGPFDREIDNIRGLVGGLDQYYQRVTVQTDSDIQSLADIKEKKLAVRIGTGPQGSLNEYIARLILAANDLSYEDIEAFGGSVTRSSLSILQDQFGDRKLDMIIGITTAGHPNTAQLSITPGQRFLSLSDKAVKYLRDYGFAAATMPAELFEGQNEPVKGVGFSTSLYARADLPDQEAYAITKAIMDQREAVKSAFGSMASWTLEGASANENLAAPLHPGARKYYDEAADGQ</sequence>
<dbReference type="EMBL" id="ARXS01000038">
    <property type="protein sequence ID" value="MCU5784723.1"/>
    <property type="molecule type" value="Genomic_DNA"/>
</dbReference>
<dbReference type="Pfam" id="PF16868">
    <property type="entry name" value="NMT1_3"/>
    <property type="match status" value="1"/>
</dbReference>
<dbReference type="NCBIfam" id="TIGR02122">
    <property type="entry name" value="TRAP_TAXI"/>
    <property type="match status" value="1"/>
</dbReference>
<keyword evidence="3" id="KW-1185">Reference proteome</keyword>
<dbReference type="SUPFAM" id="SSF53850">
    <property type="entry name" value="Periplasmic binding protein-like II"/>
    <property type="match status" value="1"/>
</dbReference>
<dbReference type="RefSeq" id="WP_262462530.1">
    <property type="nucleotide sequence ID" value="NZ_ARXS01000038.1"/>
</dbReference>
<gene>
    <name evidence="2" type="ORF">MA04_04023</name>
</gene>